<accession>A0A4V2SPS6</accession>
<name>A0A4V2SPS6_RHOSA</name>
<proteinExistence type="predicted"/>
<evidence type="ECO:0000313" key="1">
    <source>
        <dbReference type="EMBL" id="TCP36336.1"/>
    </source>
</evidence>
<dbReference type="Proteomes" id="UP000295399">
    <property type="component" value="Unassembled WGS sequence"/>
</dbReference>
<reference evidence="1 2" key="1">
    <citation type="submission" date="2019-03" db="EMBL/GenBank/DDBJ databases">
        <title>Genomic Encyclopedia of Type Strains, Phase IV (KMG-IV): sequencing the most valuable type-strain genomes for metagenomic binning, comparative biology and taxonomic classification.</title>
        <authorList>
            <person name="Goeker M."/>
        </authorList>
    </citation>
    <scope>NUCLEOTIDE SEQUENCE [LARGE SCALE GENOMIC DNA]</scope>
    <source>
        <strain evidence="1 2">DSM 2132</strain>
    </source>
</reference>
<gene>
    <name evidence="1" type="ORF">EV659_103226</name>
</gene>
<sequence>MTETTSRLVLPLLQTAQAQKEITHNEALVLLDALVHASAESADLAAPPAAPTPGQTWLVAAPATGEWAGRADALAVFTTGGWRFIAPVEGLALWLADRALPAVYRDGAWVIGSLAATGLEIDGHQVIGARQGAIADPDGGTTVDAECRAALATLLAALRTHGLIET</sequence>
<dbReference type="EMBL" id="SLXO01000003">
    <property type="protein sequence ID" value="TCP36336.1"/>
    <property type="molecule type" value="Genomic_DNA"/>
</dbReference>
<dbReference type="Pfam" id="PF10983">
    <property type="entry name" value="DUF2793"/>
    <property type="match status" value="1"/>
</dbReference>
<organism evidence="1 2">
    <name type="scientific">Rhodothalassium salexigens DSM 2132</name>
    <dbReference type="NCBI Taxonomy" id="1188247"/>
    <lineage>
        <taxon>Bacteria</taxon>
        <taxon>Pseudomonadati</taxon>
        <taxon>Pseudomonadota</taxon>
        <taxon>Alphaproteobacteria</taxon>
        <taxon>Rhodothalassiales</taxon>
        <taxon>Rhodothalassiaceae</taxon>
        <taxon>Rhodothalassium</taxon>
    </lineage>
</organism>
<dbReference type="InParanoid" id="A0A4V2SPS6"/>
<dbReference type="RefSeq" id="WP_132707884.1">
    <property type="nucleotide sequence ID" value="NZ_JACIGF010000003.1"/>
</dbReference>
<dbReference type="AlphaFoldDB" id="A0A4V2SPS6"/>
<comment type="caution">
    <text evidence="1">The sequence shown here is derived from an EMBL/GenBank/DDBJ whole genome shotgun (WGS) entry which is preliminary data.</text>
</comment>
<keyword evidence="2" id="KW-1185">Reference proteome</keyword>
<dbReference type="OrthoDB" id="564699at2"/>
<evidence type="ECO:0000313" key="2">
    <source>
        <dbReference type="Proteomes" id="UP000295399"/>
    </source>
</evidence>
<protein>
    <submittedName>
        <fullName evidence="1">Uncharacterized protein DUF2793</fullName>
    </submittedName>
</protein>
<dbReference type="InterPro" id="IPR021251">
    <property type="entry name" value="DUF2793"/>
</dbReference>